<evidence type="ECO:0000259" key="9">
    <source>
        <dbReference type="Pfam" id="PF05504"/>
    </source>
</evidence>
<evidence type="ECO:0000313" key="12">
    <source>
        <dbReference type="Proteomes" id="UP000595254"/>
    </source>
</evidence>
<keyword evidence="12" id="KW-1185">Reference proteome</keyword>
<keyword evidence="7" id="KW-0449">Lipoprotein</keyword>
<dbReference type="Proteomes" id="UP000595254">
    <property type="component" value="Chromosome"/>
</dbReference>
<name>A0A974NNG6_PERPY</name>
<feature type="domain" description="Spore germination protein N-terminal" evidence="10">
    <location>
        <begin position="21"/>
        <end position="197"/>
    </location>
</feature>
<keyword evidence="4" id="KW-0732">Signal</keyword>
<dbReference type="Pfam" id="PF25198">
    <property type="entry name" value="Spore_GerAC_N"/>
    <property type="match status" value="1"/>
</dbReference>
<dbReference type="Gene3D" id="3.30.300.210">
    <property type="entry name" value="Nutrient germinant receptor protein C, domain 3"/>
    <property type="match status" value="1"/>
</dbReference>
<reference evidence="11 12" key="1">
    <citation type="submission" date="2021-01" db="EMBL/GenBank/DDBJ databases">
        <title>FDA dAtabase for Regulatory Grade micrObial Sequences (FDA-ARGOS): Supporting development and validation of Infectious Disease Dx tests.</title>
        <authorList>
            <person name="Nelson B."/>
            <person name="Plummer A."/>
            <person name="Tallon L."/>
            <person name="Sadzewicz L."/>
            <person name="Zhao X."/>
            <person name="Boylan J."/>
            <person name="Ott S."/>
            <person name="Bowen H."/>
            <person name="Vavikolanu K."/>
            <person name="Mehta A."/>
            <person name="Aluvathingal J."/>
            <person name="Nadendla S."/>
            <person name="Myers T."/>
            <person name="Yan Y."/>
            <person name="Sichtig H."/>
        </authorList>
    </citation>
    <scope>NUCLEOTIDE SEQUENCE [LARGE SCALE GENOMIC DNA]</scope>
    <source>
        <strain evidence="11 12">FDAARGOS_1161</strain>
    </source>
</reference>
<dbReference type="PANTHER" id="PTHR35789:SF1">
    <property type="entry name" value="SPORE GERMINATION PROTEIN B3"/>
    <property type="match status" value="1"/>
</dbReference>
<keyword evidence="3" id="KW-0309">Germination</keyword>
<dbReference type="Pfam" id="PF05504">
    <property type="entry name" value="Spore_GerAC"/>
    <property type="match status" value="1"/>
</dbReference>
<evidence type="ECO:0000256" key="8">
    <source>
        <dbReference type="SAM" id="MobiDB-lite"/>
    </source>
</evidence>
<gene>
    <name evidence="11" type="ORF">I6J18_02905</name>
</gene>
<keyword evidence="6" id="KW-0564">Palmitate</keyword>
<evidence type="ECO:0000256" key="3">
    <source>
        <dbReference type="ARBA" id="ARBA00022544"/>
    </source>
</evidence>
<accession>A0A974NNG6</accession>
<dbReference type="PANTHER" id="PTHR35789">
    <property type="entry name" value="SPORE GERMINATION PROTEIN B3"/>
    <property type="match status" value="1"/>
</dbReference>
<feature type="domain" description="Spore germination GerAC-like C-terminal" evidence="9">
    <location>
        <begin position="217"/>
        <end position="381"/>
    </location>
</feature>
<evidence type="ECO:0000256" key="4">
    <source>
        <dbReference type="ARBA" id="ARBA00022729"/>
    </source>
</evidence>
<protein>
    <submittedName>
        <fullName evidence="11">Ger(X)C family spore germination protein</fullName>
    </submittedName>
</protein>
<comment type="similarity">
    <text evidence="2">Belongs to the GerABKC lipoprotein family.</text>
</comment>
<dbReference type="InterPro" id="IPR008844">
    <property type="entry name" value="Spore_GerAC-like"/>
</dbReference>
<evidence type="ECO:0000256" key="1">
    <source>
        <dbReference type="ARBA" id="ARBA00004635"/>
    </source>
</evidence>
<dbReference type="NCBIfam" id="TIGR02887">
    <property type="entry name" value="spore_ger_x_C"/>
    <property type="match status" value="1"/>
</dbReference>
<comment type="subcellular location">
    <subcellularLocation>
        <location evidence="1">Membrane</location>
        <topology evidence="1">Lipid-anchor</topology>
    </subcellularLocation>
</comment>
<sequence length="386" mass="43244">MTTIRIVFILMSCLLLTGCWDRNELNEIALVRGIGIDILNNGQIEVSVEISVPKAPSGSGGGGESDGMAQGSGGITLPTVRTGRGVTIPDALEKLQEVIPRKIFWGHTEVIIINENLAKTGLRDKMDYFMRNPRFRLHAFVFVTKGKAKDMLGLETSLYSPSEVLTDFSEEKVMLHVTLINLLDMLNSGDAAIPMIKKVPPQKKSKPTQTIPFIKSSAVFKNDKMVGTISDKLTRGVKWIQNDIEETQVTVNSKKGEGYISMTLLRAETKLEPVIKKDGKWKMIIKARTDDDIILNESHLNLKDPQNIKIVKKALEKKLTARLQHALDKVQKDYKADVFGFGEAFHRKYPKQWKESKDHWDEIYPNLEVELDIHANVLRTGAGSAH</sequence>
<dbReference type="EMBL" id="CP068053">
    <property type="protein sequence ID" value="QQT00884.1"/>
    <property type="molecule type" value="Genomic_DNA"/>
</dbReference>
<feature type="compositionally biased region" description="Gly residues" evidence="8">
    <location>
        <begin position="58"/>
        <end position="74"/>
    </location>
</feature>
<dbReference type="InterPro" id="IPR057336">
    <property type="entry name" value="GerAC_N"/>
</dbReference>
<evidence type="ECO:0000259" key="10">
    <source>
        <dbReference type="Pfam" id="PF25198"/>
    </source>
</evidence>
<evidence type="ECO:0000256" key="5">
    <source>
        <dbReference type="ARBA" id="ARBA00023136"/>
    </source>
</evidence>
<dbReference type="PROSITE" id="PS51257">
    <property type="entry name" value="PROKAR_LIPOPROTEIN"/>
    <property type="match status" value="1"/>
</dbReference>
<proteinExistence type="inferred from homology"/>
<dbReference type="GO" id="GO:0016020">
    <property type="term" value="C:membrane"/>
    <property type="evidence" value="ECO:0007669"/>
    <property type="project" value="UniProtKB-SubCell"/>
</dbReference>
<dbReference type="InterPro" id="IPR038501">
    <property type="entry name" value="Spore_GerAC_C_sf"/>
</dbReference>
<organism evidence="11 12">
    <name type="scientific">Peribacillus psychrosaccharolyticus</name>
    <name type="common">Bacillus psychrosaccharolyticus</name>
    <dbReference type="NCBI Taxonomy" id="1407"/>
    <lineage>
        <taxon>Bacteria</taxon>
        <taxon>Bacillati</taxon>
        <taxon>Bacillota</taxon>
        <taxon>Bacilli</taxon>
        <taxon>Bacillales</taxon>
        <taxon>Bacillaceae</taxon>
        <taxon>Peribacillus</taxon>
    </lineage>
</organism>
<feature type="region of interest" description="Disordered" evidence="8">
    <location>
        <begin position="55"/>
        <end position="77"/>
    </location>
</feature>
<evidence type="ECO:0000256" key="6">
    <source>
        <dbReference type="ARBA" id="ARBA00023139"/>
    </source>
</evidence>
<dbReference type="KEGG" id="ppsr:I6J18_02905"/>
<keyword evidence="5" id="KW-0472">Membrane</keyword>
<dbReference type="RefSeq" id="WP_040375754.1">
    <property type="nucleotide sequence ID" value="NZ_CP068053.1"/>
</dbReference>
<dbReference type="GO" id="GO:0009847">
    <property type="term" value="P:spore germination"/>
    <property type="evidence" value="ECO:0007669"/>
    <property type="project" value="InterPro"/>
</dbReference>
<dbReference type="InterPro" id="IPR046953">
    <property type="entry name" value="Spore_GerAC-like_C"/>
</dbReference>
<dbReference type="AlphaFoldDB" id="A0A974NNG6"/>
<evidence type="ECO:0000256" key="2">
    <source>
        <dbReference type="ARBA" id="ARBA00007886"/>
    </source>
</evidence>
<evidence type="ECO:0000313" key="11">
    <source>
        <dbReference type="EMBL" id="QQT00884.1"/>
    </source>
</evidence>
<evidence type="ECO:0000256" key="7">
    <source>
        <dbReference type="ARBA" id="ARBA00023288"/>
    </source>
</evidence>